<feature type="binding site" evidence="3">
    <location>
        <position position="245"/>
    </location>
    <ligand>
        <name>a divalent metal cation</name>
        <dbReference type="ChEBI" id="CHEBI:60240"/>
        <label>2</label>
    </ligand>
</feature>
<dbReference type="InterPro" id="IPR017947">
    <property type="entry name" value="AryldialkylPase_Zn-BS"/>
</dbReference>
<evidence type="ECO:0000256" key="2">
    <source>
        <dbReference type="ARBA" id="ARBA00022801"/>
    </source>
</evidence>
<keyword evidence="6" id="KW-1185">Reference proteome</keyword>
<sequence length="368" mass="39803">MSATSSPPTASSLSEAHVGSGTVMTVDGPVPAVTLGMTLMHEHILNDCRCWWNKPKEPERQYLASSFVCVEILSELRQDPFVNLHNIALDDEASAIEELKLFAGLGGRTVVEPTCQGIGRDPLAMRRVSRATGLNVVIGAGYYLGSSHPEKVARMSADDIAAEIVAEAVHGIGDTGVRIGLIGEIGVSADFTAEERKSLAGAARAQKLTGLPLMVHLPGWFRRGHEVLDLVEREGGDPAHTVLCHMNPSHDDFAYQSSLAARGAFIEYDMIGMDFFYADQGVQCPSDEECARAIVRLIEAGHAGSILLSQDVFLKMMLTRYGGNGYAFVPKHFLPRLKRHGVDDVTLSSLLTDNPRAVFDAAFRSARS</sequence>
<dbReference type="PIRSF" id="PIRSF016839">
    <property type="entry name" value="PhP"/>
    <property type="match status" value="1"/>
</dbReference>
<dbReference type="InterPro" id="IPR032466">
    <property type="entry name" value="Metal_Hydrolase"/>
</dbReference>
<evidence type="ECO:0000256" key="1">
    <source>
        <dbReference type="ARBA" id="ARBA00022723"/>
    </source>
</evidence>
<dbReference type="PROSITE" id="PS01322">
    <property type="entry name" value="PHOSPHOTRIESTERASE_1"/>
    <property type="match status" value="1"/>
</dbReference>
<keyword evidence="2" id="KW-0378">Hydrolase</keyword>
<evidence type="ECO:0000313" key="6">
    <source>
        <dbReference type="Proteomes" id="UP000332515"/>
    </source>
</evidence>
<dbReference type="PANTHER" id="PTHR10819">
    <property type="entry name" value="PHOSPHOTRIESTERASE-RELATED"/>
    <property type="match status" value="1"/>
</dbReference>
<comment type="caution">
    <text evidence="4">Lacks conserved residue(s) required for the propagation of feature annotation.</text>
</comment>
<feature type="binding site" evidence="3">
    <location>
        <position position="184"/>
    </location>
    <ligand>
        <name>a divalent metal cation</name>
        <dbReference type="ChEBI" id="CHEBI:60240"/>
        <label>1</label>
    </ligand>
</feature>
<evidence type="ECO:0000256" key="4">
    <source>
        <dbReference type="PROSITE-ProRule" id="PRU00679"/>
    </source>
</evidence>
<protein>
    <submittedName>
        <fullName evidence="5">Phosphotriesterase</fullName>
    </submittedName>
</protein>
<dbReference type="PROSITE" id="PS51347">
    <property type="entry name" value="PHOSPHOTRIESTERASE_2"/>
    <property type="match status" value="1"/>
</dbReference>
<dbReference type="InterPro" id="IPR001559">
    <property type="entry name" value="Phosphotriesterase"/>
</dbReference>
<evidence type="ECO:0000313" key="5">
    <source>
        <dbReference type="EMBL" id="MQT15539.1"/>
    </source>
</evidence>
<feature type="binding site" evidence="3">
    <location>
        <position position="311"/>
    </location>
    <ligand>
        <name>a divalent metal cation</name>
        <dbReference type="ChEBI" id="CHEBI:60240"/>
        <label>1</label>
    </ligand>
</feature>
<comment type="caution">
    <text evidence="5">The sequence shown here is derived from an EMBL/GenBank/DDBJ whole genome shotgun (WGS) entry which is preliminary data.</text>
</comment>
<dbReference type="Gene3D" id="3.20.20.140">
    <property type="entry name" value="Metal-dependent hydrolases"/>
    <property type="match status" value="1"/>
</dbReference>
<proteinExistence type="inferred from homology"/>
<dbReference type="Proteomes" id="UP000332515">
    <property type="component" value="Unassembled WGS sequence"/>
</dbReference>
<feature type="binding site" evidence="3">
    <location>
        <position position="41"/>
    </location>
    <ligand>
        <name>a divalent metal cation</name>
        <dbReference type="ChEBI" id="CHEBI:60240"/>
        <label>1</label>
    </ligand>
</feature>
<keyword evidence="1 3" id="KW-0479">Metal-binding</keyword>
<feature type="binding site" evidence="3">
    <location>
        <position position="216"/>
    </location>
    <ligand>
        <name>a divalent metal cation</name>
        <dbReference type="ChEBI" id="CHEBI:60240"/>
        <label>2</label>
    </ligand>
</feature>
<dbReference type="PANTHER" id="PTHR10819:SF3">
    <property type="entry name" value="PHOSPHOTRIESTERASE-RELATED PROTEIN"/>
    <property type="match status" value="1"/>
</dbReference>
<dbReference type="SUPFAM" id="SSF51556">
    <property type="entry name" value="Metallo-dependent hydrolases"/>
    <property type="match status" value="1"/>
</dbReference>
<accession>A0A6A7YDP3</accession>
<dbReference type="RefSeq" id="WP_153491086.1">
    <property type="nucleotide sequence ID" value="NZ_VWNA01000003.1"/>
</dbReference>
<dbReference type="Pfam" id="PF02126">
    <property type="entry name" value="PTE"/>
    <property type="match status" value="1"/>
</dbReference>
<dbReference type="GO" id="GO:0016788">
    <property type="term" value="F:hydrolase activity, acting on ester bonds"/>
    <property type="evidence" value="ECO:0007669"/>
    <property type="project" value="InterPro"/>
</dbReference>
<dbReference type="GO" id="GO:0008270">
    <property type="term" value="F:zinc ion binding"/>
    <property type="evidence" value="ECO:0007669"/>
    <property type="project" value="InterPro"/>
</dbReference>
<dbReference type="AlphaFoldDB" id="A0A6A7YDP3"/>
<feature type="binding site" evidence="3">
    <location>
        <position position="43"/>
    </location>
    <ligand>
        <name>a divalent metal cation</name>
        <dbReference type="ChEBI" id="CHEBI:60240"/>
        <label>1</label>
    </ligand>
</feature>
<dbReference type="EMBL" id="VWNA01000003">
    <property type="protein sequence ID" value="MQT15539.1"/>
    <property type="molecule type" value="Genomic_DNA"/>
</dbReference>
<dbReference type="CDD" id="cd00530">
    <property type="entry name" value="PTE"/>
    <property type="match status" value="1"/>
</dbReference>
<feature type="binding site" evidence="3">
    <location>
        <position position="184"/>
    </location>
    <ligand>
        <name>a divalent metal cation</name>
        <dbReference type="ChEBI" id="CHEBI:60240"/>
        <label>2</label>
    </ligand>
</feature>
<gene>
    <name evidence="5" type="ORF">F0357_23365</name>
</gene>
<comment type="similarity">
    <text evidence="4">Belongs to the metallo-dependent hydrolases superfamily. Phosphotriesterase family.</text>
</comment>
<name>A0A6A7YDP3_9HYPH</name>
<reference evidence="5 6" key="1">
    <citation type="submission" date="2019-09" db="EMBL/GenBank/DDBJ databases">
        <title>Segnochrobactrum spirostomi gen. nov., sp. nov., isolated from the ciliate Spirostomum cf. yagiui and description of a novel family, Segnochrobactraceae fam. nov. within the order Rhizobiales of the class Alphaproteobacteria.</title>
        <authorList>
            <person name="Akter S."/>
            <person name="Shazib S.U.A."/>
            <person name="Shin M.K."/>
        </authorList>
    </citation>
    <scope>NUCLEOTIDE SEQUENCE [LARGE SCALE GENOMIC DNA]</scope>
    <source>
        <strain evidence="5 6">Sp-1</strain>
    </source>
</reference>
<organism evidence="5 6">
    <name type="scientific">Segnochrobactrum spirostomi</name>
    <dbReference type="NCBI Taxonomy" id="2608987"/>
    <lineage>
        <taxon>Bacteria</taxon>
        <taxon>Pseudomonadati</taxon>
        <taxon>Pseudomonadota</taxon>
        <taxon>Alphaproteobacteria</taxon>
        <taxon>Hyphomicrobiales</taxon>
        <taxon>Segnochrobactraceae</taxon>
        <taxon>Segnochrobactrum</taxon>
    </lineage>
</organism>
<evidence type="ECO:0000256" key="3">
    <source>
        <dbReference type="PIRSR" id="PIRSR601559-52"/>
    </source>
</evidence>
<comment type="cofactor">
    <cofactor evidence="3">
        <name>a divalent metal cation</name>
        <dbReference type="ChEBI" id="CHEBI:60240"/>
    </cofactor>
    <text evidence="3">Binds 2 divalent metal cations per subunit.</text>
</comment>